<evidence type="ECO:0000256" key="9">
    <source>
        <dbReference type="ARBA" id="ARBA00022840"/>
    </source>
</evidence>
<evidence type="ECO:0000259" key="14">
    <source>
        <dbReference type="PROSITE" id="PS50975"/>
    </source>
</evidence>
<keyword evidence="9 13" id="KW-0067">ATP-binding</keyword>
<dbReference type="InterPro" id="IPR005479">
    <property type="entry name" value="CPAse_ATP-bd"/>
</dbReference>
<dbReference type="FunFam" id="3.30.1490.20:FF:000003">
    <property type="entry name" value="acetyl-CoA carboxylase isoform X1"/>
    <property type="match status" value="1"/>
</dbReference>
<dbReference type="InterPro" id="IPR016185">
    <property type="entry name" value="PreATP-grasp_dom_sf"/>
</dbReference>
<reference evidence="16 17" key="1">
    <citation type="submission" date="2021-02" db="EMBL/GenBank/DDBJ databases">
        <title>Alicyclobacillus curvatus sp. nov. and Alicyclobacillus mengziensis sp. nov., two acidophilic bacteria isolated from acid mine drainage.</title>
        <authorList>
            <person name="Huang Y."/>
        </authorList>
    </citation>
    <scope>NUCLEOTIDE SEQUENCE [LARGE SCALE GENOMIC DNA]</scope>
    <source>
        <strain evidence="16 17">S30H14</strain>
    </source>
</reference>
<dbReference type="PROSITE" id="PS50979">
    <property type="entry name" value="BC"/>
    <property type="match status" value="1"/>
</dbReference>
<evidence type="ECO:0000256" key="12">
    <source>
        <dbReference type="ARBA" id="ARBA00048600"/>
    </source>
</evidence>
<dbReference type="GO" id="GO:0005524">
    <property type="term" value="F:ATP binding"/>
    <property type="evidence" value="ECO:0007669"/>
    <property type="project" value="UniProtKB-UniRule"/>
</dbReference>
<dbReference type="SUPFAM" id="SSF52440">
    <property type="entry name" value="PreATP-grasp domain"/>
    <property type="match status" value="1"/>
</dbReference>
<dbReference type="InterPro" id="IPR011764">
    <property type="entry name" value="Biotin_carboxylation_dom"/>
</dbReference>
<dbReference type="PROSITE" id="PS50975">
    <property type="entry name" value="ATP_GRASP"/>
    <property type="match status" value="1"/>
</dbReference>
<feature type="domain" description="Biotin carboxylation" evidence="15">
    <location>
        <begin position="1"/>
        <end position="445"/>
    </location>
</feature>
<dbReference type="Pfam" id="PF02786">
    <property type="entry name" value="CPSase_L_D2"/>
    <property type="match status" value="1"/>
</dbReference>
<evidence type="ECO:0000313" key="16">
    <source>
        <dbReference type="EMBL" id="QSO49459.1"/>
    </source>
</evidence>
<dbReference type="SMART" id="SM00878">
    <property type="entry name" value="Biotin_carb_C"/>
    <property type="match status" value="1"/>
</dbReference>
<evidence type="ECO:0000256" key="4">
    <source>
        <dbReference type="ARBA" id="ARBA00013263"/>
    </source>
</evidence>
<sequence length="448" mass="49124">MIRKLLIANRGEIACRIIRTCRKMGISTVAVYSDADKDALHVQLADEAVRIGPPPVAQSYLQIDVIIDAAKSTGADALHPGYGLQSENPELARRSEEAGIRFVGPSSVAIAQMGSKVAARQMMKQAGVPLVPGSDGAVAGDEQALAEAERIGYPVMLKASAGGGGIGMQVVENADALKKAFASNQTRAKAYFGNGEMFIEKQIMRPRHIEVQVLFDEHGNGVYLWERECSVQRRHQKVVEEAPSPFLDSTLRRQMGETALLAARSIGYANAGTVEFIVDEDRNFYFLEMNTRLQVEHPVTEFITGLDIVEWQLRIADGDRLAFTQEDIQLRGHAIECRVYAEDPVRMLPSPGTITELVLPEGEGIRNDVGVTNSTVVTPFYDPMVGKLIAYGADRHEAISRMADALLQYRVEGIKTNLPLLAKIIAADAFRSGDTTTDFISQHISWKE</sequence>
<dbReference type="PANTHER" id="PTHR18866">
    <property type="entry name" value="CARBOXYLASE:PYRUVATE/ACETYL-COA/PROPIONYL-COA CARBOXYLASE"/>
    <property type="match status" value="1"/>
</dbReference>
<dbReference type="InterPro" id="IPR011761">
    <property type="entry name" value="ATP-grasp"/>
</dbReference>
<feature type="domain" description="ATP-grasp" evidence="14">
    <location>
        <begin position="120"/>
        <end position="317"/>
    </location>
</feature>
<dbReference type="FunFam" id="3.40.50.20:FF:000010">
    <property type="entry name" value="Propionyl-CoA carboxylase subunit alpha"/>
    <property type="match status" value="1"/>
</dbReference>
<dbReference type="PROSITE" id="PS00867">
    <property type="entry name" value="CPSASE_2"/>
    <property type="match status" value="1"/>
</dbReference>
<evidence type="ECO:0000256" key="3">
    <source>
        <dbReference type="ARBA" id="ARBA00011750"/>
    </source>
</evidence>
<dbReference type="InterPro" id="IPR005481">
    <property type="entry name" value="BC-like_N"/>
</dbReference>
<dbReference type="RefSeq" id="WP_206658770.1">
    <property type="nucleotide sequence ID" value="NZ_CP071182.1"/>
</dbReference>
<keyword evidence="11" id="KW-0092">Biotin</keyword>
<evidence type="ECO:0000256" key="7">
    <source>
        <dbReference type="ARBA" id="ARBA00022741"/>
    </source>
</evidence>
<keyword evidence="6" id="KW-0436">Ligase</keyword>
<dbReference type="GO" id="GO:0006633">
    <property type="term" value="P:fatty acid biosynthetic process"/>
    <property type="evidence" value="ECO:0007669"/>
    <property type="project" value="UniProtKB-KW"/>
</dbReference>
<keyword evidence="8" id="KW-0276">Fatty acid metabolism</keyword>
<evidence type="ECO:0000256" key="8">
    <source>
        <dbReference type="ARBA" id="ARBA00022832"/>
    </source>
</evidence>
<comment type="function">
    <text evidence="1">This protein is a component of the acetyl coenzyme A carboxylase complex; first, biotin carboxylase catalyzes the carboxylation of the carrier protein and then the transcarboxylase transfers the carboxyl group to form malonyl-CoA.</text>
</comment>
<dbReference type="GO" id="GO:0004075">
    <property type="term" value="F:biotin carboxylase activity"/>
    <property type="evidence" value="ECO:0007669"/>
    <property type="project" value="UniProtKB-EC"/>
</dbReference>
<protein>
    <recommendedName>
        <fullName evidence="4">biotin carboxylase</fullName>
        <ecNumber evidence="4">6.3.4.14</ecNumber>
    </recommendedName>
</protein>
<evidence type="ECO:0000259" key="15">
    <source>
        <dbReference type="PROSITE" id="PS50979"/>
    </source>
</evidence>
<evidence type="ECO:0000256" key="10">
    <source>
        <dbReference type="ARBA" id="ARBA00023160"/>
    </source>
</evidence>
<dbReference type="Proteomes" id="UP000663505">
    <property type="component" value="Chromosome"/>
</dbReference>
<dbReference type="KEGG" id="afx:JZ786_11460"/>
<evidence type="ECO:0000313" key="17">
    <source>
        <dbReference type="Proteomes" id="UP000663505"/>
    </source>
</evidence>
<dbReference type="FunFam" id="3.30.470.20:FF:000028">
    <property type="entry name" value="Methylcrotonoyl-CoA carboxylase subunit alpha, mitochondrial"/>
    <property type="match status" value="1"/>
</dbReference>
<keyword evidence="5" id="KW-0444">Lipid biosynthesis</keyword>
<proteinExistence type="predicted"/>
<gene>
    <name evidence="16" type="ORF">JZ786_11460</name>
</gene>
<comment type="subunit">
    <text evidence="3">Acetyl-CoA carboxylase is a heterohexamer of biotin carboxyl carrier protein, biotin carboxylase and the two subunits of carboxyl transferase in a 2:2 complex.</text>
</comment>
<dbReference type="GO" id="GO:0046872">
    <property type="term" value="F:metal ion binding"/>
    <property type="evidence" value="ECO:0007669"/>
    <property type="project" value="InterPro"/>
</dbReference>
<keyword evidence="7 13" id="KW-0547">Nucleotide-binding</keyword>
<keyword evidence="10" id="KW-0443">Lipid metabolism</keyword>
<dbReference type="PANTHER" id="PTHR18866:SF33">
    <property type="entry name" value="METHYLCROTONOYL-COA CARBOXYLASE SUBUNIT ALPHA, MITOCHONDRIAL-RELATED"/>
    <property type="match status" value="1"/>
</dbReference>
<evidence type="ECO:0000256" key="11">
    <source>
        <dbReference type="ARBA" id="ARBA00023267"/>
    </source>
</evidence>
<dbReference type="InterPro" id="IPR050856">
    <property type="entry name" value="Biotin_carboxylase_complex"/>
</dbReference>
<comment type="pathway">
    <text evidence="2">Lipid metabolism; malonyl-CoA biosynthesis; malonyl-CoA from acetyl-CoA: step 1/1.</text>
</comment>
<dbReference type="EMBL" id="CP071182">
    <property type="protein sequence ID" value="QSO49459.1"/>
    <property type="molecule type" value="Genomic_DNA"/>
</dbReference>
<dbReference type="AlphaFoldDB" id="A0A9X7Z7U2"/>
<keyword evidence="17" id="KW-1185">Reference proteome</keyword>
<name>A0A9X7Z7U2_9BACL</name>
<dbReference type="InterPro" id="IPR005482">
    <property type="entry name" value="Biotin_COase_C"/>
</dbReference>
<comment type="catalytic activity">
    <reaction evidence="12">
        <text>N(6)-biotinyl-L-lysyl-[protein] + hydrogencarbonate + ATP = N(6)-carboxybiotinyl-L-lysyl-[protein] + ADP + phosphate + H(+)</text>
        <dbReference type="Rhea" id="RHEA:13501"/>
        <dbReference type="Rhea" id="RHEA-COMP:10505"/>
        <dbReference type="Rhea" id="RHEA-COMP:10506"/>
        <dbReference type="ChEBI" id="CHEBI:15378"/>
        <dbReference type="ChEBI" id="CHEBI:17544"/>
        <dbReference type="ChEBI" id="CHEBI:30616"/>
        <dbReference type="ChEBI" id="CHEBI:43474"/>
        <dbReference type="ChEBI" id="CHEBI:83144"/>
        <dbReference type="ChEBI" id="CHEBI:83145"/>
        <dbReference type="ChEBI" id="CHEBI:456216"/>
        <dbReference type="EC" id="6.3.4.14"/>
    </reaction>
</comment>
<dbReference type="EC" id="6.3.4.14" evidence="4"/>
<evidence type="ECO:0000256" key="5">
    <source>
        <dbReference type="ARBA" id="ARBA00022516"/>
    </source>
</evidence>
<evidence type="ECO:0000256" key="13">
    <source>
        <dbReference type="PROSITE-ProRule" id="PRU00409"/>
    </source>
</evidence>
<organism evidence="16 17">
    <name type="scientific">Alicyclobacillus mengziensis</name>
    <dbReference type="NCBI Taxonomy" id="2931921"/>
    <lineage>
        <taxon>Bacteria</taxon>
        <taxon>Bacillati</taxon>
        <taxon>Bacillota</taxon>
        <taxon>Bacilli</taxon>
        <taxon>Bacillales</taxon>
        <taxon>Alicyclobacillaceae</taxon>
        <taxon>Alicyclobacillus</taxon>
    </lineage>
</organism>
<evidence type="ECO:0000256" key="1">
    <source>
        <dbReference type="ARBA" id="ARBA00003761"/>
    </source>
</evidence>
<dbReference type="Pfam" id="PF00289">
    <property type="entry name" value="Biotin_carb_N"/>
    <property type="match status" value="1"/>
</dbReference>
<evidence type="ECO:0000256" key="6">
    <source>
        <dbReference type="ARBA" id="ARBA00022598"/>
    </source>
</evidence>
<dbReference type="Pfam" id="PF02785">
    <property type="entry name" value="Biotin_carb_C"/>
    <property type="match status" value="1"/>
</dbReference>
<dbReference type="InterPro" id="IPR011054">
    <property type="entry name" value="Rudment_hybrid_motif"/>
</dbReference>
<dbReference type="SUPFAM" id="SSF56059">
    <property type="entry name" value="Glutathione synthetase ATP-binding domain-like"/>
    <property type="match status" value="1"/>
</dbReference>
<accession>A0A9X7Z7U2</accession>
<dbReference type="PROSITE" id="PS00866">
    <property type="entry name" value="CPSASE_1"/>
    <property type="match status" value="1"/>
</dbReference>
<keyword evidence="10" id="KW-0275">Fatty acid biosynthesis</keyword>
<dbReference type="SUPFAM" id="SSF51246">
    <property type="entry name" value="Rudiment single hybrid motif"/>
    <property type="match status" value="1"/>
</dbReference>
<dbReference type="NCBIfam" id="NF006367">
    <property type="entry name" value="PRK08591.1"/>
    <property type="match status" value="1"/>
</dbReference>
<dbReference type="Gene3D" id="3.30.470.20">
    <property type="entry name" value="ATP-grasp fold, B domain"/>
    <property type="match status" value="1"/>
</dbReference>
<evidence type="ECO:0000256" key="2">
    <source>
        <dbReference type="ARBA" id="ARBA00004956"/>
    </source>
</evidence>